<keyword evidence="3" id="KW-1185">Reference proteome</keyword>
<dbReference type="CDD" id="cd03454">
    <property type="entry name" value="YdeM"/>
    <property type="match status" value="1"/>
</dbReference>
<proteinExistence type="predicted"/>
<dbReference type="InterPro" id="IPR052342">
    <property type="entry name" value="MCH/BMMD"/>
</dbReference>
<dbReference type="SUPFAM" id="SSF54637">
    <property type="entry name" value="Thioesterase/thiol ester dehydrase-isomerase"/>
    <property type="match status" value="1"/>
</dbReference>
<dbReference type="Proteomes" id="UP000063429">
    <property type="component" value="Chromosome"/>
</dbReference>
<feature type="domain" description="MaoC-like" evidence="1">
    <location>
        <begin position="12"/>
        <end position="111"/>
    </location>
</feature>
<dbReference type="Gene3D" id="3.10.129.10">
    <property type="entry name" value="Hotdog Thioesterase"/>
    <property type="match status" value="1"/>
</dbReference>
<name>A0ABN4HVH4_9BURK</name>
<accession>A0ABN4HVH4</accession>
<evidence type="ECO:0000313" key="3">
    <source>
        <dbReference type="Proteomes" id="UP000063429"/>
    </source>
</evidence>
<gene>
    <name evidence="2" type="ORF">F506_07925</name>
</gene>
<dbReference type="Pfam" id="PF01575">
    <property type="entry name" value="MaoC_dehydratas"/>
    <property type="match status" value="1"/>
</dbReference>
<dbReference type="EMBL" id="CP011409">
    <property type="protein sequence ID" value="AKZ62614.1"/>
    <property type="molecule type" value="Genomic_DNA"/>
</dbReference>
<dbReference type="PANTHER" id="PTHR43664:SF1">
    <property type="entry name" value="BETA-METHYLMALYL-COA DEHYDRATASE"/>
    <property type="match status" value="1"/>
</dbReference>
<dbReference type="RefSeq" id="WP_053196408.1">
    <property type="nucleotide sequence ID" value="NZ_CP011409.1"/>
</dbReference>
<sequence>MSVNPMYLEDFAPGQKFGHADEEALSADAIKAFAASYDPQPFHLDEAAAAQSFFGGLAASGWHTAALTMRLLVKTLPIHGGIIGAGFEEFRWPRPTRPGDRLHIEVEVLELKFSQSKPQQGFLKHRVTTFNQDKQPVLVMTGNLLVPRRPPA</sequence>
<protein>
    <submittedName>
        <fullName evidence="2">Dehydratase</fullName>
    </submittedName>
</protein>
<dbReference type="InterPro" id="IPR029069">
    <property type="entry name" value="HotDog_dom_sf"/>
</dbReference>
<evidence type="ECO:0000313" key="2">
    <source>
        <dbReference type="EMBL" id="AKZ62614.1"/>
    </source>
</evidence>
<reference evidence="3" key="1">
    <citation type="journal article" date="2015" name="Genome Announc.">
        <title>Complete Genome Sequence of Herbaspirillum hiltneri N3 (DSM 17495), Isolated from Surface-Sterilized Wheat Roots.</title>
        <authorList>
            <person name="Guizelini D."/>
            <person name="Saizaki P.M."/>
            <person name="Coimbra N.A."/>
            <person name="Weiss V.A."/>
            <person name="Faoro H."/>
            <person name="Sfeir M.Z."/>
            <person name="Baura V.A."/>
            <person name="Monteiro R.A."/>
            <person name="Chubatsu L.S."/>
            <person name="Souza E.M."/>
            <person name="Cruz L.M."/>
            <person name="Pedrosa F.O."/>
            <person name="Raittz R.T."/>
            <person name="Marchaukoski J.N."/>
            <person name="Steffens M.B."/>
        </authorList>
    </citation>
    <scope>NUCLEOTIDE SEQUENCE [LARGE SCALE GENOMIC DNA]</scope>
    <source>
        <strain evidence="3">N3</strain>
    </source>
</reference>
<organism evidence="2 3">
    <name type="scientific">Herbaspirillum hiltneri N3</name>
    <dbReference type="NCBI Taxonomy" id="1262470"/>
    <lineage>
        <taxon>Bacteria</taxon>
        <taxon>Pseudomonadati</taxon>
        <taxon>Pseudomonadota</taxon>
        <taxon>Betaproteobacteria</taxon>
        <taxon>Burkholderiales</taxon>
        <taxon>Oxalobacteraceae</taxon>
        <taxon>Herbaspirillum</taxon>
    </lineage>
</organism>
<dbReference type="InterPro" id="IPR002539">
    <property type="entry name" value="MaoC-like_dom"/>
</dbReference>
<dbReference type="PANTHER" id="PTHR43664">
    <property type="entry name" value="MONOAMINE OXIDASE-RELATED"/>
    <property type="match status" value="1"/>
</dbReference>
<evidence type="ECO:0000259" key="1">
    <source>
        <dbReference type="Pfam" id="PF01575"/>
    </source>
</evidence>